<evidence type="ECO:0000313" key="1">
    <source>
        <dbReference type="EMBL" id="TYJ17155.1"/>
    </source>
</evidence>
<protein>
    <submittedName>
        <fullName evidence="1">Uncharacterized protein</fullName>
    </submittedName>
</protein>
<reference evidence="1 2" key="1">
    <citation type="submission" date="2019-07" db="EMBL/GenBank/DDBJ databases">
        <title>WGS assembly of Gossypium mustelinum.</title>
        <authorList>
            <person name="Chen Z.J."/>
            <person name="Sreedasyam A."/>
            <person name="Ando A."/>
            <person name="Song Q."/>
            <person name="De L."/>
            <person name="Hulse-Kemp A."/>
            <person name="Ding M."/>
            <person name="Ye W."/>
            <person name="Kirkbride R."/>
            <person name="Jenkins J."/>
            <person name="Plott C."/>
            <person name="Lovell J."/>
            <person name="Lin Y.-M."/>
            <person name="Vaughn R."/>
            <person name="Liu B."/>
            <person name="Li W."/>
            <person name="Simpson S."/>
            <person name="Scheffler B."/>
            <person name="Saski C."/>
            <person name="Grover C."/>
            <person name="Hu G."/>
            <person name="Conover J."/>
            <person name="Carlson J."/>
            <person name="Shu S."/>
            <person name="Boston L."/>
            <person name="Williams M."/>
            <person name="Peterson D."/>
            <person name="Mcgee K."/>
            <person name="Jones D."/>
            <person name="Wendel J."/>
            <person name="Stelly D."/>
            <person name="Grimwood J."/>
            <person name="Schmutz J."/>
        </authorList>
    </citation>
    <scope>NUCLEOTIDE SEQUENCE [LARGE SCALE GENOMIC DNA]</scope>
    <source>
        <strain evidence="1">1408120.09</strain>
    </source>
</reference>
<name>A0A5D2XSQ9_GOSMU</name>
<organism evidence="1 2">
    <name type="scientific">Gossypium mustelinum</name>
    <name type="common">Cotton</name>
    <name type="synonym">Gossypium caicoense</name>
    <dbReference type="NCBI Taxonomy" id="34275"/>
    <lineage>
        <taxon>Eukaryota</taxon>
        <taxon>Viridiplantae</taxon>
        <taxon>Streptophyta</taxon>
        <taxon>Embryophyta</taxon>
        <taxon>Tracheophyta</taxon>
        <taxon>Spermatophyta</taxon>
        <taxon>Magnoliopsida</taxon>
        <taxon>eudicotyledons</taxon>
        <taxon>Gunneridae</taxon>
        <taxon>Pentapetalae</taxon>
        <taxon>rosids</taxon>
        <taxon>malvids</taxon>
        <taxon>Malvales</taxon>
        <taxon>Malvaceae</taxon>
        <taxon>Malvoideae</taxon>
        <taxon>Gossypium</taxon>
    </lineage>
</organism>
<dbReference type="AlphaFoldDB" id="A0A5D2XSQ9"/>
<dbReference type="Proteomes" id="UP000323597">
    <property type="component" value="Chromosome A09"/>
</dbReference>
<evidence type="ECO:0000313" key="2">
    <source>
        <dbReference type="Proteomes" id="UP000323597"/>
    </source>
</evidence>
<dbReference type="EMBL" id="CM017644">
    <property type="protein sequence ID" value="TYJ17155.1"/>
    <property type="molecule type" value="Genomic_DNA"/>
</dbReference>
<keyword evidence="2" id="KW-1185">Reference proteome</keyword>
<accession>A0A5D2XSQ9</accession>
<sequence length="30" mass="3786">MQLQHFQALRKKAFWDLVFEFSLLKNERFD</sequence>
<proteinExistence type="predicted"/>
<gene>
    <name evidence="1" type="ORF">E1A91_A09G032400v1</name>
</gene>